<reference evidence="3 4" key="2">
    <citation type="submission" date="2013-04" db="EMBL/GenBank/DDBJ databases">
        <title>Comparative genomics of 12 strains of Erwinia amylovora identifies a pan-genome with a large conserved core and provides insights into host specificity.</title>
        <authorList>
            <person name="Mann R.A."/>
            <person name="Smits T.H.M."/>
            <person name="Buehlmann A."/>
            <person name="Blom J."/>
            <person name="Goesmann A."/>
            <person name="Frey J.E."/>
            <person name="Plummer K.M."/>
            <person name="Beer S.V."/>
            <person name="Luck J."/>
            <person name="Duffy B."/>
            <person name="Rodoni B."/>
        </authorList>
    </citation>
    <scope>NUCLEOTIDE SEQUENCE [LARGE SCALE GENOMIC DNA]</scope>
    <source>
        <strain evidence="4">CFBP 1232</strain>
    </source>
</reference>
<dbReference type="GO" id="GO:0003677">
    <property type="term" value="F:DNA binding"/>
    <property type="evidence" value="ECO:0007669"/>
    <property type="project" value="InterPro"/>
</dbReference>
<proteinExistence type="predicted"/>
<dbReference type="InterPro" id="IPR010744">
    <property type="entry name" value="Phage_CI_N"/>
</dbReference>
<dbReference type="Pfam" id="PF16452">
    <property type="entry name" value="Phage_CI_C"/>
    <property type="match status" value="1"/>
</dbReference>
<gene>
    <name evidence="3" type="ORF">BN437_3182</name>
</gene>
<dbReference type="Gene3D" id="1.10.260.40">
    <property type="entry name" value="lambda repressor-like DNA-binding domains"/>
    <property type="match status" value="1"/>
</dbReference>
<name>A0A831A1X4_ERWAM</name>
<evidence type="ECO:0000259" key="2">
    <source>
        <dbReference type="Pfam" id="PF16452"/>
    </source>
</evidence>
<feature type="domain" description="Bacteriophage CI repressor C-terminal" evidence="2">
    <location>
        <begin position="102"/>
        <end position="197"/>
    </location>
</feature>
<dbReference type="GO" id="GO:0045892">
    <property type="term" value="P:negative regulation of DNA-templated transcription"/>
    <property type="evidence" value="ECO:0007669"/>
    <property type="project" value="InterPro"/>
</dbReference>
<reference evidence="3 4" key="1">
    <citation type="submission" date="2012-11" db="EMBL/GenBank/DDBJ databases">
        <authorList>
            <person name="Linke B."/>
        </authorList>
    </citation>
    <scope>NUCLEOTIDE SEQUENCE [LARGE SCALE GENOMIC DNA]</scope>
    <source>
        <strain evidence="4">CFBP 1232</strain>
    </source>
</reference>
<dbReference type="InterPro" id="IPR032499">
    <property type="entry name" value="Phage_CI_C"/>
</dbReference>
<comment type="caution">
    <text evidence="3">The sequence shown here is derived from an EMBL/GenBank/DDBJ whole genome shotgun (WGS) entry which is preliminary data.</text>
</comment>
<evidence type="ECO:0000313" key="3">
    <source>
        <dbReference type="EMBL" id="CCO95088.1"/>
    </source>
</evidence>
<dbReference type="GO" id="GO:0051259">
    <property type="term" value="P:protein complex oligomerization"/>
    <property type="evidence" value="ECO:0007669"/>
    <property type="project" value="InterPro"/>
</dbReference>
<dbReference type="EMBL" id="CAPB01000038">
    <property type="protein sequence ID" value="CCO95088.1"/>
    <property type="molecule type" value="Genomic_DNA"/>
</dbReference>
<dbReference type="GeneID" id="97607211"/>
<feature type="domain" description="Bacteriophage CI repressor N-terminal" evidence="1">
    <location>
        <begin position="25"/>
        <end position="88"/>
    </location>
</feature>
<organism evidence="3 4">
    <name type="scientific">Erwinia amylovora NBRC 12687 = CFBP 1232</name>
    <dbReference type="NCBI Taxonomy" id="1219359"/>
    <lineage>
        <taxon>Bacteria</taxon>
        <taxon>Pseudomonadati</taxon>
        <taxon>Pseudomonadota</taxon>
        <taxon>Gammaproteobacteria</taxon>
        <taxon>Enterobacterales</taxon>
        <taxon>Erwiniaceae</taxon>
        <taxon>Erwinia</taxon>
    </lineage>
</organism>
<dbReference type="InterPro" id="IPR010982">
    <property type="entry name" value="Lambda_DNA-bd_dom_sf"/>
</dbReference>
<sequence length="204" mass="22635">MPAPNKDPKQMTRFNFSSQSGGKEAITRILQAYGLTTRQALCDHLGVSQSTMANRWMRDNFPHDWLIACHLDTGASLLWLTTGEGQPFSSAGTSSAITLRCHEITNGAYNSSDWVNYDARLIPDQSASLVLVKFEQSIYLVDELSGEINDGRWLIEIDGFKSIKNVYRLPGDRIRVENGPASFECYATEIAVHGKVIGKTEFTG</sequence>
<dbReference type="RefSeq" id="WP_004159984.1">
    <property type="nucleotide sequence ID" value="NZ_BAYW01000023.1"/>
</dbReference>
<dbReference type="Pfam" id="PF07022">
    <property type="entry name" value="Phage_CI_repr"/>
    <property type="match status" value="1"/>
</dbReference>
<evidence type="ECO:0008006" key="5">
    <source>
        <dbReference type="Google" id="ProtNLM"/>
    </source>
</evidence>
<dbReference type="Proteomes" id="UP000013111">
    <property type="component" value="Unassembled WGS sequence"/>
</dbReference>
<dbReference type="AlphaFoldDB" id="A0A831A1X4"/>
<evidence type="ECO:0000259" key="1">
    <source>
        <dbReference type="Pfam" id="PF07022"/>
    </source>
</evidence>
<accession>A0A831A1X4</accession>
<evidence type="ECO:0000313" key="4">
    <source>
        <dbReference type="Proteomes" id="UP000013111"/>
    </source>
</evidence>
<dbReference type="Gene3D" id="2.10.109.10">
    <property type="entry name" value="Umud Fragment, subunit A"/>
    <property type="match status" value="1"/>
</dbReference>
<protein>
    <recommendedName>
        <fullName evidence="5">Repressor protein CI</fullName>
    </recommendedName>
</protein>